<protein>
    <recommendedName>
        <fullName evidence="3">DUF3040 domain-containing protein</fullName>
    </recommendedName>
</protein>
<proteinExistence type="predicted"/>
<dbReference type="RefSeq" id="WP_204605616.1">
    <property type="nucleotide sequence ID" value="NZ_JBHSED010000035.1"/>
</dbReference>
<evidence type="ECO:0008006" key="3">
    <source>
        <dbReference type="Google" id="ProtNLM"/>
    </source>
</evidence>
<keyword evidence="2" id="KW-1185">Reference proteome</keyword>
<sequence>MKPTEREQAFLDEVYRKARELEYDRSQAEKVRRNTRLLARQRYAKAASVAAAAGAVFLMIRLGKIDQGLCVTLSLLLIGAGVTAERTEWLWSADKDKE</sequence>
<dbReference type="EMBL" id="JBHSED010000035">
    <property type="protein sequence ID" value="MFC4304899.1"/>
    <property type="molecule type" value="Genomic_DNA"/>
</dbReference>
<evidence type="ECO:0000313" key="1">
    <source>
        <dbReference type="EMBL" id="MFC4304899.1"/>
    </source>
</evidence>
<evidence type="ECO:0000313" key="2">
    <source>
        <dbReference type="Proteomes" id="UP001595755"/>
    </source>
</evidence>
<dbReference type="Proteomes" id="UP001595755">
    <property type="component" value="Unassembled WGS sequence"/>
</dbReference>
<name>A0ABV8SEH5_9BACL</name>
<accession>A0ABV8SEH5</accession>
<comment type="caution">
    <text evidence="1">The sequence shown here is derived from an EMBL/GenBank/DDBJ whole genome shotgun (WGS) entry which is preliminary data.</text>
</comment>
<reference evidence="2" key="1">
    <citation type="journal article" date="2019" name="Int. J. Syst. Evol. Microbiol.">
        <title>The Global Catalogue of Microorganisms (GCM) 10K type strain sequencing project: providing services to taxonomists for standard genome sequencing and annotation.</title>
        <authorList>
            <consortium name="The Broad Institute Genomics Platform"/>
            <consortium name="The Broad Institute Genome Sequencing Center for Infectious Disease"/>
            <person name="Wu L."/>
            <person name="Ma J."/>
        </authorList>
    </citation>
    <scope>NUCLEOTIDE SEQUENCE [LARGE SCALE GENOMIC DNA]</scope>
    <source>
        <strain evidence="2">CGMCC 4.1641</strain>
    </source>
</reference>
<organism evidence="1 2">
    <name type="scientific">Cohnella boryungensis</name>
    <dbReference type="NCBI Taxonomy" id="768479"/>
    <lineage>
        <taxon>Bacteria</taxon>
        <taxon>Bacillati</taxon>
        <taxon>Bacillota</taxon>
        <taxon>Bacilli</taxon>
        <taxon>Bacillales</taxon>
        <taxon>Paenibacillaceae</taxon>
        <taxon>Cohnella</taxon>
    </lineage>
</organism>
<gene>
    <name evidence="1" type="ORF">ACFO1S_15825</name>
</gene>